<gene>
    <name evidence="1" type="ORF">CVT24_004728</name>
</gene>
<dbReference type="AlphaFoldDB" id="A0A409XAX3"/>
<protein>
    <submittedName>
        <fullName evidence="1">Uncharacterized protein</fullName>
    </submittedName>
</protein>
<dbReference type="Proteomes" id="UP000284842">
    <property type="component" value="Unassembled WGS sequence"/>
</dbReference>
<name>A0A409XAX3_9AGAR</name>
<dbReference type="EMBL" id="NHTK01004173">
    <property type="protein sequence ID" value="PPQ87864.1"/>
    <property type="molecule type" value="Genomic_DNA"/>
</dbReference>
<evidence type="ECO:0000313" key="2">
    <source>
        <dbReference type="Proteomes" id="UP000284842"/>
    </source>
</evidence>
<keyword evidence="2" id="KW-1185">Reference proteome</keyword>
<dbReference type="OrthoDB" id="2803783at2759"/>
<sequence>MKGAWAVLISASTDARWIRCLKAFVDFESSKPPNGKLNVSNRPSSVSRWVKDKKKHLIPDINATTYGNDWTVWWYDLQPPSRRNSDGVPHLRPAIPLDEWSKTLLKGGTAGIYTVVVALSWWVTLHPEDPALWVCVEDVHWVLCQLLSSHQASKKRRVCDAEQDISHVSKKRRNE</sequence>
<proteinExistence type="predicted"/>
<dbReference type="InParanoid" id="A0A409XAX3"/>
<organism evidence="1 2">
    <name type="scientific">Panaeolus cyanescens</name>
    <dbReference type="NCBI Taxonomy" id="181874"/>
    <lineage>
        <taxon>Eukaryota</taxon>
        <taxon>Fungi</taxon>
        <taxon>Dikarya</taxon>
        <taxon>Basidiomycota</taxon>
        <taxon>Agaricomycotina</taxon>
        <taxon>Agaricomycetes</taxon>
        <taxon>Agaricomycetidae</taxon>
        <taxon>Agaricales</taxon>
        <taxon>Agaricineae</taxon>
        <taxon>Galeropsidaceae</taxon>
        <taxon>Panaeolus</taxon>
    </lineage>
</organism>
<accession>A0A409XAX3</accession>
<evidence type="ECO:0000313" key="1">
    <source>
        <dbReference type="EMBL" id="PPQ87864.1"/>
    </source>
</evidence>
<reference evidence="1 2" key="1">
    <citation type="journal article" date="2018" name="Evol. Lett.">
        <title>Horizontal gene cluster transfer increased hallucinogenic mushroom diversity.</title>
        <authorList>
            <person name="Reynolds H.T."/>
            <person name="Vijayakumar V."/>
            <person name="Gluck-Thaler E."/>
            <person name="Korotkin H.B."/>
            <person name="Matheny P.B."/>
            <person name="Slot J.C."/>
        </authorList>
    </citation>
    <scope>NUCLEOTIDE SEQUENCE [LARGE SCALE GENOMIC DNA]</scope>
    <source>
        <strain evidence="1 2">2629</strain>
    </source>
</reference>
<comment type="caution">
    <text evidence="1">The sequence shown here is derived from an EMBL/GenBank/DDBJ whole genome shotgun (WGS) entry which is preliminary data.</text>
</comment>